<dbReference type="InterPro" id="IPR009038">
    <property type="entry name" value="GOLD_dom"/>
</dbReference>
<evidence type="ECO:0000256" key="4">
    <source>
        <dbReference type="ARBA" id="ARBA00022729"/>
    </source>
</evidence>
<dbReference type="Pfam" id="PF01105">
    <property type="entry name" value="EMP24_GP25L"/>
    <property type="match status" value="1"/>
</dbReference>
<dbReference type="GO" id="GO:0016020">
    <property type="term" value="C:membrane"/>
    <property type="evidence" value="ECO:0007669"/>
    <property type="project" value="UniProtKB-SubCell"/>
</dbReference>
<evidence type="ECO:0000256" key="5">
    <source>
        <dbReference type="ARBA" id="ARBA00022989"/>
    </source>
</evidence>
<keyword evidence="3 7" id="KW-0812">Transmembrane</keyword>
<evidence type="ECO:0000313" key="11">
    <source>
        <dbReference type="Proteomes" id="UP000623129"/>
    </source>
</evidence>
<name>A0A833QY48_9POAL</name>
<comment type="caution">
    <text evidence="10">The sequence shown here is derived from an EMBL/GenBank/DDBJ whole genome shotgun (WGS) entry which is preliminary data.</text>
</comment>
<dbReference type="OrthoDB" id="1929172at2759"/>
<keyword evidence="4 8" id="KW-0732">Signal</keyword>
<evidence type="ECO:0000313" key="10">
    <source>
        <dbReference type="EMBL" id="KAF3338045.1"/>
    </source>
</evidence>
<feature type="chain" id="PRO_5032558584" evidence="8">
    <location>
        <begin position="26"/>
        <end position="196"/>
    </location>
</feature>
<dbReference type="AlphaFoldDB" id="A0A833QY48"/>
<gene>
    <name evidence="10" type="ORF">FCM35_KLT18632</name>
</gene>
<dbReference type="PROSITE" id="PS50866">
    <property type="entry name" value="GOLD"/>
    <property type="match status" value="1"/>
</dbReference>
<organism evidence="10 11">
    <name type="scientific">Carex littledalei</name>
    <dbReference type="NCBI Taxonomy" id="544730"/>
    <lineage>
        <taxon>Eukaryota</taxon>
        <taxon>Viridiplantae</taxon>
        <taxon>Streptophyta</taxon>
        <taxon>Embryophyta</taxon>
        <taxon>Tracheophyta</taxon>
        <taxon>Spermatophyta</taxon>
        <taxon>Magnoliopsida</taxon>
        <taxon>Liliopsida</taxon>
        <taxon>Poales</taxon>
        <taxon>Cyperaceae</taxon>
        <taxon>Cyperoideae</taxon>
        <taxon>Cariceae</taxon>
        <taxon>Carex</taxon>
        <taxon>Carex subgen. Euthyceras</taxon>
    </lineage>
</organism>
<reference evidence="10" key="1">
    <citation type="submission" date="2020-01" db="EMBL/GenBank/DDBJ databases">
        <title>Genome sequence of Kobresia littledalei, the first chromosome-level genome in the family Cyperaceae.</title>
        <authorList>
            <person name="Qu G."/>
        </authorList>
    </citation>
    <scope>NUCLEOTIDE SEQUENCE</scope>
    <source>
        <strain evidence="10">C.B.Clarke</strain>
        <tissue evidence="10">Leaf</tissue>
    </source>
</reference>
<dbReference type="Proteomes" id="UP000623129">
    <property type="component" value="Unassembled WGS sequence"/>
</dbReference>
<keyword evidence="11" id="KW-1185">Reference proteome</keyword>
<feature type="signal peptide" evidence="8">
    <location>
        <begin position="1"/>
        <end position="25"/>
    </location>
</feature>
<protein>
    <submittedName>
        <fullName evidence="10">Transmembrane emp24 domain-containing protein p24delta9</fullName>
    </submittedName>
</protein>
<evidence type="ECO:0000256" key="7">
    <source>
        <dbReference type="RuleBase" id="RU003827"/>
    </source>
</evidence>
<evidence type="ECO:0000259" key="9">
    <source>
        <dbReference type="PROSITE" id="PS50866"/>
    </source>
</evidence>
<dbReference type="PANTHER" id="PTHR22811">
    <property type="entry name" value="TRANSMEMBRANE EMP24 DOMAIN-CONTAINING PROTEIN"/>
    <property type="match status" value="1"/>
</dbReference>
<evidence type="ECO:0000256" key="6">
    <source>
        <dbReference type="ARBA" id="ARBA00023136"/>
    </source>
</evidence>
<dbReference type="EMBL" id="SWLB01000006">
    <property type="protein sequence ID" value="KAF3338045.1"/>
    <property type="molecule type" value="Genomic_DNA"/>
</dbReference>
<dbReference type="SMART" id="SM01190">
    <property type="entry name" value="EMP24_GP25L"/>
    <property type="match status" value="1"/>
</dbReference>
<comment type="subcellular location">
    <subcellularLocation>
        <location evidence="1 7">Membrane</location>
        <topology evidence="1 7">Single-pass type I membrane protein</topology>
    </subcellularLocation>
</comment>
<proteinExistence type="inferred from homology"/>
<keyword evidence="6" id="KW-0472">Membrane</keyword>
<sequence>MGGGIVRGSFIFALLNLLAYHRADALGYEIESGQTKCISEEIKMNSMSIGKYSVVGLTSEDQRITVRVTSPYENRAGYVAQLHFTEEVESGSFAFTAMQQGEYLTCFWLSKQYQNPPIRVTVDFEWKSGVSTRDWKSVAKKGNINAMVMEMKVMEDIVKSIHEEMVYLRERQDNLNKISQSFTSLSYYGLILHVYR</sequence>
<evidence type="ECO:0000256" key="3">
    <source>
        <dbReference type="ARBA" id="ARBA00022692"/>
    </source>
</evidence>
<evidence type="ECO:0000256" key="1">
    <source>
        <dbReference type="ARBA" id="ARBA00004479"/>
    </source>
</evidence>
<accession>A0A833QY48</accession>
<evidence type="ECO:0000256" key="2">
    <source>
        <dbReference type="ARBA" id="ARBA00007104"/>
    </source>
</evidence>
<comment type="similarity">
    <text evidence="2 7">Belongs to the EMP24/GP25L family.</text>
</comment>
<feature type="domain" description="GOLD" evidence="9">
    <location>
        <begin position="35"/>
        <end position="128"/>
    </location>
</feature>
<evidence type="ECO:0000256" key="8">
    <source>
        <dbReference type="SAM" id="SignalP"/>
    </source>
</evidence>
<dbReference type="InterPro" id="IPR015720">
    <property type="entry name" value="Emp24-like"/>
</dbReference>
<keyword evidence="5" id="KW-1133">Transmembrane helix</keyword>